<dbReference type="InterPro" id="IPR000315">
    <property type="entry name" value="Znf_B-box"/>
</dbReference>
<dbReference type="SMART" id="SM00184">
    <property type="entry name" value="RING"/>
    <property type="match status" value="1"/>
</dbReference>
<dbReference type="InterPro" id="IPR050143">
    <property type="entry name" value="TRIM/RBCC"/>
</dbReference>
<evidence type="ECO:0000259" key="6">
    <source>
        <dbReference type="PROSITE" id="PS50089"/>
    </source>
</evidence>
<dbReference type="InterPro" id="IPR001841">
    <property type="entry name" value="Znf_RING"/>
</dbReference>
<feature type="coiled-coil region" evidence="5">
    <location>
        <begin position="190"/>
        <end position="239"/>
    </location>
</feature>
<name>K7F9Y8_PELSI</name>
<dbReference type="Pfam" id="PF15227">
    <property type="entry name" value="zf-C3HC4_4"/>
    <property type="match status" value="1"/>
</dbReference>
<dbReference type="Proteomes" id="UP000007267">
    <property type="component" value="Unassembled WGS sequence"/>
</dbReference>
<dbReference type="SUPFAM" id="SSF57850">
    <property type="entry name" value="RING/U-box"/>
    <property type="match status" value="1"/>
</dbReference>
<evidence type="ECO:0000313" key="9">
    <source>
        <dbReference type="Ensembl" id="ENSPSIP00000004848.1"/>
    </source>
</evidence>
<dbReference type="Gene3D" id="2.60.120.920">
    <property type="match status" value="1"/>
</dbReference>
<keyword evidence="2 4" id="KW-0863">Zinc-finger</keyword>
<dbReference type="eggNOG" id="KOG2177">
    <property type="taxonomic scope" value="Eukaryota"/>
</dbReference>
<dbReference type="PRINTS" id="PR01407">
    <property type="entry name" value="BUTYPHLNCDUF"/>
</dbReference>
<dbReference type="PROSITE" id="PS50188">
    <property type="entry name" value="B302_SPRY"/>
    <property type="match status" value="1"/>
</dbReference>
<feature type="domain" description="RING-type" evidence="6">
    <location>
        <begin position="16"/>
        <end position="59"/>
    </location>
</feature>
<dbReference type="InterPro" id="IPR003879">
    <property type="entry name" value="Butyrophylin_SPRY"/>
</dbReference>
<dbReference type="InterPro" id="IPR001870">
    <property type="entry name" value="B30.2/SPRY"/>
</dbReference>
<dbReference type="InterPro" id="IPR043136">
    <property type="entry name" value="B30.2/SPRY_sf"/>
</dbReference>
<evidence type="ECO:0000256" key="5">
    <source>
        <dbReference type="SAM" id="Coils"/>
    </source>
</evidence>
<keyword evidence="1" id="KW-0479">Metal-binding</keyword>
<reference evidence="9" key="3">
    <citation type="submission" date="2025-08" db="UniProtKB">
        <authorList>
            <consortium name="Ensembl"/>
        </authorList>
    </citation>
    <scope>IDENTIFICATION</scope>
</reference>
<dbReference type="PANTHER" id="PTHR24103">
    <property type="entry name" value="E3 UBIQUITIN-PROTEIN LIGASE TRIM"/>
    <property type="match status" value="1"/>
</dbReference>
<dbReference type="EMBL" id="AGCU01019289">
    <property type="status" value="NOT_ANNOTATED_CDS"/>
    <property type="molecule type" value="Genomic_DNA"/>
</dbReference>
<dbReference type="GO" id="GO:0008270">
    <property type="term" value="F:zinc ion binding"/>
    <property type="evidence" value="ECO:0007669"/>
    <property type="project" value="UniProtKB-KW"/>
</dbReference>
<dbReference type="InterPro" id="IPR013083">
    <property type="entry name" value="Znf_RING/FYVE/PHD"/>
</dbReference>
<dbReference type="EMBL" id="AGCU01019291">
    <property type="status" value="NOT_ANNOTATED_CDS"/>
    <property type="molecule type" value="Genomic_DNA"/>
</dbReference>
<keyword evidence="5" id="KW-0175">Coiled coil</keyword>
<evidence type="ECO:0000256" key="1">
    <source>
        <dbReference type="ARBA" id="ARBA00022723"/>
    </source>
</evidence>
<dbReference type="HOGENOM" id="CLU_013137_0_3_1"/>
<reference evidence="10" key="2">
    <citation type="journal article" date="2013" name="Nat. Genet.">
        <title>The draft genomes of soft-shell turtle and green sea turtle yield insights into the development and evolution of the turtle-specific body plan.</title>
        <authorList>
            <person name="Wang Z."/>
            <person name="Pascual-Anaya J."/>
            <person name="Zadissa A."/>
            <person name="Li W."/>
            <person name="Niimura Y."/>
            <person name="Huang Z."/>
            <person name="Li C."/>
            <person name="White S."/>
            <person name="Xiong Z."/>
            <person name="Fang D."/>
            <person name="Wang B."/>
            <person name="Ming Y."/>
            <person name="Chen Y."/>
            <person name="Zheng Y."/>
            <person name="Kuraku S."/>
            <person name="Pignatelli M."/>
            <person name="Herrero J."/>
            <person name="Beal K."/>
            <person name="Nozawa M."/>
            <person name="Li Q."/>
            <person name="Wang J."/>
            <person name="Zhang H."/>
            <person name="Yu L."/>
            <person name="Shigenobu S."/>
            <person name="Wang J."/>
            <person name="Liu J."/>
            <person name="Flicek P."/>
            <person name="Searle S."/>
            <person name="Wang J."/>
            <person name="Kuratani S."/>
            <person name="Yin Y."/>
            <person name="Aken B."/>
            <person name="Zhang G."/>
            <person name="Irie N."/>
        </authorList>
    </citation>
    <scope>NUCLEOTIDE SEQUENCE [LARGE SCALE GENOMIC DNA]</scope>
    <source>
        <strain evidence="10">Daiwa-1</strain>
    </source>
</reference>
<dbReference type="SUPFAM" id="SSF57845">
    <property type="entry name" value="B-box zinc-binding domain"/>
    <property type="match status" value="1"/>
</dbReference>
<dbReference type="PROSITE" id="PS50089">
    <property type="entry name" value="ZF_RING_2"/>
    <property type="match status" value="1"/>
</dbReference>
<dbReference type="PROSITE" id="PS50119">
    <property type="entry name" value="ZF_BBOX"/>
    <property type="match status" value="1"/>
</dbReference>
<feature type="domain" description="B box-type" evidence="7">
    <location>
        <begin position="91"/>
        <end position="132"/>
    </location>
</feature>
<evidence type="ECO:0000256" key="2">
    <source>
        <dbReference type="ARBA" id="ARBA00022771"/>
    </source>
</evidence>
<keyword evidence="3" id="KW-0862">Zinc</keyword>
<evidence type="ECO:0000256" key="4">
    <source>
        <dbReference type="PROSITE-ProRule" id="PRU00024"/>
    </source>
</evidence>
<dbReference type="CDD" id="cd19762">
    <property type="entry name" value="Bbox2_TRIM7-like"/>
    <property type="match status" value="1"/>
</dbReference>
<dbReference type="InterPro" id="IPR013320">
    <property type="entry name" value="ConA-like_dom_sf"/>
</dbReference>
<dbReference type="PROSITE" id="PS00518">
    <property type="entry name" value="ZF_RING_1"/>
    <property type="match status" value="1"/>
</dbReference>
<keyword evidence="10" id="KW-1185">Reference proteome</keyword>
<dbReference type="InterPro" id="IPR003877">
    <property type="entry name" value="SPRY_dom"/>
</dbReference>
<evidence type="ECO:0000259" key="7">
    <source>
        <dbReference type="PROSITE" id="PS50119"/>
    </source>
</evidence>
<reference evidence="10" key="1">
    <citation type="submission" date="2011-10" db="EMBL/GenBank/DDBJ databases">
        <authorList>
            <consortium name="Soft-shell Turtle Genome Consortium"/>
        </authorList>
    </citation>
    <scope>NUCLEOTIDE SEQUENCE [LARGE SCALE GENOMIC DNA]</scope>
    <source>
        <strain evidence="10">Daiwa-1</strain>
    </source>
</reference>
<evidence type="ECO:0000259" key="8">
    <source>
        <dbReference type="PROSITE" id="PS50188"/>
    </source>
</evidence>
<dbReference type="Pfam" id="PF00643">
    <property type="entry name" value="zf-B_box"/>
    <property type="match status" value="1"/>
</dbReference>
<reference evidence="9" key="4">
    <citation type="submission" date="2025-09" db="UniProtKB">
        <authorList>
            <consortium name="Ensembl"/>
        </authorList>
    </citation>
    <scope>IDENTIFICATION</scope>
</reference>
<evidence type="ECO:0000256" key="3">
    <source>
        <dbReference type="ARBA" id="ARBA00022833"/>
    </source>
</evidence>
<dbReference type="InterPro" id="IPR017907">
    <property type="entry name" value="Znf_RING_CS"/>
</dbReference>
<dbReference type="EMBL" id="AGCU01019290">
    <property type="status" value="NOT_ANNOTATED_CDS"/>
    <property type="molecule type" value="Genomic_DNA"/>
</dbReference>
<dbReference type="Gene3D" id="3.30.40.10">
    <property type="entry name" value="Zinc/RING finger domain, C3HC4 (zinc finger)"/>
    <property type="match status" value="1"/>
</dbReference>
<dbReference type="Gene3D" id="3.30.160.60">
    <property type="entry name" value="Classic Zinc Finger"/>
    <property type="match status" value="1"/>
</dbReference>
<dbReference type="AlphaFoldDB" id="K7F9Y8"/>
<proteinExistence type="predicted"/>
<dbReference type="Pfam" id="PF00622">
    <property type="entry name" value="SPRY"/>
    <property type="match status" value="1"/>
</dbReference>
<accession>K7F9Y8</accession>
<dbReference type="GeneTree" id="ENSGT00940000154126"/>
<dbReference type="Ensembl" id="ENSPSIT00000004875.1">
    <property type="protein sequence ID" value="ENSPSIP00000004848.1"/>
    <property type="gene ID" value="ENSPSIG00000004527.1"/>
</dbReference>
<feature type="domain" description="B30.2/SPRY" evidence="8">
    <location>
        <begin position="277"/>
        <end position="470"/>
    </location>
</feature>
<organism evidence="9 10">
    <name type="scientific">Pelodiscus sinensis</name>
    <name type="common">Chinese softshell turtle</name>
    <name type="synonym">Trionyx sinensis</name>
    <dbReference type="NCBI Taxonomy" id="13735"/>
    <lineage>
        <taxon>Eukaryota</taxon>
        <taxon>Metazoa</taxon>
        <taxon>Chordata</taxon>
        <taxon>Craniata</taxon>
        <taxon>Vertebrata</taxon>
        <taxon>Euteleostomi</taxon>
        <taxon>Archelosauria</taxon>
        <taxon>Testudinata</taxon>
        <taxon>Testudines</taxon>
        <taxon>Cryptodira</taxon>
        <taxon>Trionychia</taxon>
        <taxon>Trionychidae</taxon>
        <taxon>Pelodiscus</taxon>
    </lineage>
</organism>
<dbReference type="SMART" id="SM00336">
    <property type="entry name" value="BBOX"/>
    <property type="match status" value="1"/>
</dbReference>
<evidence type="ECO:0000313" key="10">
    <source>
        <dbReference type="Proteomes" id="UP000007267"/>
    </source>
</evidence>
<sequence length="470" mass="51477">MASTATAGELQEEATCPICLGYLTEPVTVACGHNFCRACLTRHCEQQGAKTPPACPQCRAPFQKGQFNPNTQLSNIVLKLQQLGPQPGAGRTEGLCERHQERLKLFCQEDGAAICLVCEKSRDHKSHTVVPVEEAAQEYKEKLQGALGPLRKQLEEARALTSKEEKKTTEWQRKVQAKREMIAGEFNKLHTLLREEEQLLLQRLAEEERETLQRLQEKVTKLSQQSASLQQLIAEIEGKCQQPVLELLKDVKSTLSSVLFSLPSYSWGGPCNDPRSENMKLPRPEPICTDLRNGYRMCLDLREALNRFAADPWALSVSGPDCYLGPYAGGFCPALPVAPAACHWAAPLAWAGPLRSLGLGSCREPLQRPRRPSCESGGGAQVSQISHGASETPGWLLPLTLLRAPPPPALGVFLDYEAGEVSFYNVTDRSHLFTFTGTFSGTLRPFFCPGLNTGGTNAAPLSISVSNTKG</sequence>
<dbReference type="SUPFAM" id="SSF49899">
    <property type="entry name" value="Concanavalin A-like lectins/glucanases"/>
    <property type="match status" value="1"/>
</dbReference>
<protein>
    <submittedName>
        <fullName evidence="9">Uncharacterized protein</fullName>
    </submittedName>
</protein>